<evidence type="ECO:0000313" key="2">
    <source>
        <dbReference type="Proteomes" id="UP000051658"/>
    </source>
</evidence>
<evidence type="ECO:0000313" key="1">
    <source>
        <dbReference type="EMBL" id="KRN56367.1"/>
    </source>
</evidence>
<name>A0A0R2HUJ2_CARDV</name>
<dbReference type="GeneID" id="89588567"/>
<gene>
    <name evidence="1" type="ORF">IV74_GL001481</name>
</gene>
<keyword evidence="2" id="KW-1185">Reference proteome</keyword>
<sequence length="115" mass="13469">MIEDVEKLAMLYDRVMENLQEFSMPAEEQIKKLKGFPVADEVASDFSDITLNYAKELFENAWITLEQYQQFLNIDEKLDDMSKDKELWCEEALRNASEWEKCREAGAELLTSLGY</sequence>
<proteinExistence type="predicted"/>
<dbReference type="RefSeq" id="WP_034570453.1">
    <property type="nucleotide sequence ID" value="NZ_JQBS01000032.1"/>
</dbReference>
<accession>A0A0R2HUJ2</accession>
<dbReference type="Proteomes" id="UP000051658">
    <property type="component" value="Unassembled WGS sequence"/>
</dbReference>
<dbReference type="AlphaFoldDB" id="A0A0R2HUJ2"/>
<reference evidence="1 2" key="1">
    <citation type="journal article" date="2015" name="Genome Announc.">
        <title>Expanding the biotechnology potential of lactobacilli through comparative genomics of 213 strains and associated genera.</title>
        <authorList>
            <person name="Sun Z."/>
            <person name="Harris H.M."/>
            <person name="McCann A."/>
            <person name="Guo C."/>
            <person name="Argimon S."/>
            <person name="Zhang W."/>
            <person name="Yang X."/>
            <person name="Jeffery I.B."/>
            <person name="Cooney J.C."/>
            <person name="Kagawa T.F."/>
            <person name="Liu W."/>
            <person name="Song Y."/>
            <person name="Salvetti E."/>
            <person name="Wrobel A."/>
            <person name="Rasinkangas P."/>
            <person name="Parkhill J."/>
            <person name="Rea M.C."/>
            <person name="O'Sullivan O."/>
            <person name="Ritari J."/>
            <person name="Douillard F.P."/>
            <person name="Paul Ross R."/>
            <person name="Yang R."/>
            <person name="Briner A.E."/>
            <person name="Felis G.E."/>
            <person name="de Vos W.M."/>
            <person name="Barrangou R."/>
            <person name="Klaenhammer T.R."/>
            <person name="Caufield P.W."/>
            <person name="Cui Y."/>
            <person name="Zhang H."/>
            <person name="O'Toole P.W."/>
        </authorList>
    </citation>
    <scope>NUCLEOTIDE SEQUENCE [LARGE SCALE GENOMIC DNA]</scope>
    <source>
        <strain evidence="1 2">DSM 20623</strain>
    </source>
</reference>
<dbReference type="eggNOG" id="ENOG5034AAP">
    <property type="taxonomic scope" value="Bacteria"/>
</dbReference>
<organism evidence="1 2">
    <name type="scientific">Carnobacterium divergens DSM 20623</name>
    <dbReference type="NCBI Taxonomy" id="1449336"/>
    <lineage>
        <taxon>Bacteria</taxon>
        <taxon>Bacillati</taxon>
        <taxon>Bacillota</taxon>
        <taxon>Bacilli</taxon>
        <taxon>Lactobacillales</taxon>
        <taxon>Carnobacteriaceae</taxon>
        <taxon>Carnobacterium</taxon>
    </lineage>
</organism>
<protein>
    <submittedName>
        <fullName evidence="1">Uncharacterized protein</fullName>
    </submittedName>
</protein>
<dbReference type="EMBL" id="JQBS01000032">
    <property type="protein sequence ID" value="KRN56367.1"/>
    <property type="molecule type" value="Genomic_DNA"/>
</dbReference>
<dbReference type="PATRIC" id="fig|1449336.4.peg.1513"/>
<comment type="caution">
    <text evidence="1">The sequence shown here is derived from an EMBL/GenBank/DDBJ whole genome shotgun (WGS) entry which is preliminary data.</text>
</comment>